<dbReference type="SMART" id="SM00283">
    <property type="entry name" value="MA"/>
    <property type="match status" value="1"/>
</dbReference>
<keyword evidence="5" id="KW-0175">Coiled coil</keyword>
<gene>
    <name evidence="8" type="ORF">BJF93_14695</name>
</gene>
<dbReference type="AlphaFoldDB" id="A0A1Q9AYD6"/>
<dbReference type="InterPro" id="IPR051310">
    <property type="entry name" value="MCP_chemotaxis"/>
</dbReference>
<dbReference type="CDD" id="cd06225">
    <property type="entry name" value="HAMP"/>
    <property type="match status" value="1"/>
</dbReference>
<feature type="domain" description="HAMP" evidence="7">
    <location>
        <begin position="289"/>
        <end position="341"/>
    </location>
</feature>
<evidence type="ECO:0000256" key="4">
    <source>
        <dbReference type="PROSITE-ProRule" id="PRU00284"/>
    </source>
</evidence>
<dbReference type="PRINTS" id="PR00260">
    <property type="entry name" value="CHEMTRNSDUCR"/>
</dbReference>
<dbReference type="InterPro" id="IPR004089">
    <property type="entry name" value="MCPsignal_dom"/>
</dbReference>
<dbReference type="PROSITE" id="PS50885">
    <property type="entry name" value="HAMP"/>
    <property type="match status" value="2"/>
</dbReference>
<dbReference type="RefSeq" id="WP_075627480.1">
    <property type="nucleotide sequence ID" value="NZ_FOAM01000001.1"/>
</dbReference>
<comment type="subcellular location">
    <subcellularLocation>
        <location evidence="1">Membrane</location>
    </subcellularLocation>
</comment>
<evidence type="ECO:0000256" key="2">
    <source>
        <dbReference type="ARBA" id="ARBA00022500"/>
    </source>
</evidence>
<dbReference type="Gene3D" id="6.10.340.10">
    <property type="match status" value="1"/>
</dbReference>
<dbReference type="SUPFAM" id="SSF58104">
    <property type="entry name" value="Methyl-accepting chemotaxis protein (MCP) signaling domain"/>
    <property type="match status" value="1"/>
</dbReference>
<evidence type="ECO:0000313" key="9">
    <source>
        <dbReference type="Proteomes" id="UP000186364"/>
    </source>
</evidence>
<dbReference type="Proteomes" id="UP000186364">
    <property type="component" value="Unassembled WGS sequence"/>
</dbReference>
<accession>A0A1Q9AYD6</accession>
<dbReference type="PROSITE" id="PS50111">
    <property type="entry name" value="CHEMOTAXIS_TRANSDUC_2"/>
    <property type="match status" value="1"/>
</dbReference>
<dbReference type="Pfam" id="PF00015">
    <property type="entry name" value="MCPsignal"/>
    <property type="match status" value="1"/>
</dbReference>
<feature type="domain" description="Methyl-accepting transducer" evidence="6">
    <location>
        <begin position="346"/>
        <end position="575"/>
    </location>
</feature>
<dbReference type="CDD" id="cd11386">
    <property type="entry name" value="MCP_signal"/>
    <property type="match status" value="1"/>
</dbReference>
<feature type="domain" description="HAMP" evidence="7">
    <location>
        <begin position="208"/>
        <end position="260"/>
    </location>
</feature>
<name>A0A1Q9AYD6_9HYPH</name>
<proteinExistence type="inferred from homology"/>
<keyword evidence="9" id="KW-1185">Reference proteome</keyword>
<dbReference type="GO" id="GO:0004888">
    <property type="term" value="F:transmembrane signaling receptor activity"/>
    <property type="evidence" value="ECO:0007669"/>
    <property type="project" value="InterPro"/>
</dbReference>
<evidence type="ECO:0000256" key="5">
    <source>
        <dbReference type="SAM" id="Coils"/>
    </source>
</evidence>
<evidence type="ECO:0000259" key="7">
    <source>
        <dbReference type="PROSITE" id="PS50885"/>
    </source>
</evidence>
<dbReference type="SUPFAM" id="SSF158472">
    <property type="entry name" value="HAMP domain-like"/>
    <property type="match status" value="1"/>
</dbReference>
<dbReference type="GO" id="GO:0016020">
    <property type="term" value="C:membrane"/>
    <property type="evidence" value="ECO:0007669"/>
    <property type="project" value="UniProtKB-SubCell"/>
</dbReference>
<dbReference type="FunFam" id="1.10.287.950:FF:000001">
    <property type="entry name" value="Methyl-accepting chemotaxis sensory transducer"/>
    <property type="match status" value="1"/>
</dbReference>
<keyword evidence="2" id="KW-0145">Chemotaxis</keyword>
<evidence type="ECO:0008006" key="10">
    <source>
        <dbReference type="Google" id="ProtNLM"/>
    </source>
</evidence>
<dbReference type="SMART" id="SM00304">
    <property type="entry name" value="HAMP"/>
    <property type="match status" value="2"/>
</dbReference>
<dbReference type="GO" id="GO:0007165">
    <property type="term" value="P:signal transduction"/>
    <property type="evidence" value="ECO:0007669"/>
    <property type="project" value="UniProtKB-KW"/>
</dbReference>
<dbReference type="PANTHER" id="PTHR43531:SF11">
    <property type="entry name" value="METHYL-ACCEPTING CHEMOTAXIS PROTEIN 3"/>
    <property type="match status" value="1"/>
</dbReference>
<dbReference type="Pfam" id="PF00672">
    <property type="entry name" value="HAMP"/>
    <property type="match status" value="1"/>
</dbReference>
<comment type="caution">
    <text evidence="8">The sequence shown here is derived from an EMBL/GenBank/DDBJ whole genome shotgun (WGS) entry which is preliminary data.</text>
</comment>
<evidence type="ECO:0000313" key="8">
    <source>
        <dbReference type="EMBL" id="OLP60459.1"/>
    </source>
</evidence>
<reference evidence="8 9" key="1">
    <citation type="submission" date="2016-09" db="EMBL/GenBank/DDBJ databases">
        <title>Rhizobium sp. nov., a novel species isolated from the rice rhizosphere.</title>
        <authorList>
            <person name="Zhao J."/>
            <person name="Zhang X."/>
        </authorList>
    </citation>
    <scope>NUCLEOTIDE SEQUENCE [LARGE SCALE GENOMIC DNA]</scope>
    <source>
        <strain evidence="8 9">1.7048</strain>
    </source>
</reference>
<dbReference type="GO" id="GO:0006935">
    <property type="term" value="P:chemotaxis"/>
    <property type="evidence" value="ECO:0007669"/>
    <property type="project" value="UniProtKB-KW"/>
</dbReference>
<feature type="coiled-coil region" evidence="5">
    <location>
        <begin position="358"/>
        <end position="413"/>
    </location>
</feature>
<dbReference type="InterPro" id="IPR004090">
    <property type="entry name" value="Chemotax_Me-accpt_rcpt"/>
</dbReference>
<dbReference type="InterPro" id="IPR003660">
    <property type="entry name" value="HAMP_dom"/>
</dbReference>
<evidence type="ECO:0000256" key="3">
    <source>
        <dbReference type="ARBA" id="ARBA00029447"/>
    </source>
</evidence>
<evidence type="ECO:0000259" key="6">
    <source>
        <dbReference type="PROSITE" id="PS50111"/>
    </source>
</evidence>
<evidence type="ECO:0000256" key="1">
    <source>
        <dbReference type="ARBA" id="ARBA00004370"/>
    </source>
</evidence>
<dbReference type="PANTHER" id="PTHR43531">
    <property type="entry name" value="PROTEIN ICFG"/>
    <property type="match status" value="1"/>
</dbReference>
<organism evidence="8 9">
    <name type="scientific">Xaviernesmea oryzae</name>
    <dbReference type="NCBI Taxonomy" id="464029"/>
    <lineage>
        <taxon>Bacteria</taxon>
        <taxon>Pseudomonadati</taxon>
        <taxon>Pseudomonadota</taxon>
        <taxon>Alphaproteobacteria</taxon>
        <taxon>Hyphomicrobiales</taxon>
        <taxon>Rhizobiaceae</taxon>
        <taxon>Rhizobium/Agrobacterium group</taxon>
        <taxon>Xaviernesmea</taxon>
    </lineage>
</organism>
<keyword evidence="4" id="KW-0807">Transducer</keyword>
<sequence>MMTIGRKMIMVSVAILLLGVGASGVGLWSASRLDRNMDAAAESAQWLRNHMQADMMHDALRADVLGALLALKGQSEGKPGEIGDDLKRHAQSFKDAIADNKAKVTDKTVASILAELDQPLEQYVTAATKLVAQAEAGDMAALAAAPGFMQQFSVLEDAMEKAGDAIEALTTRMRADSDAVASSLSLTLEAVLVAALVLSAAVTFAIRRMVVRPLGALSGVMRRLAEGDTCIELPKVSRDEIGDMVASVAIFRDAAVAKQALEADADAARQRSEEERARMSAQAEAAADMRLKAATSELASALKRLAEGDLAFSLDRPLSPDFENLRHDLNGAVSKLGEALTSVTSATGRMDQGTASIRANIEDLSQRTERQAATLEQTAAALEEVIVISGNATRRAEEARQEALKANESAKNSGTVVASAVEAMERIEESSSRIANIISVIDEIAFQTNLLALNAGVEAARAGEAGRGFAVVAQEVRELAQRTAHAAREIKELISRASTEVAHGVSLVNSTGQALEAIEAHIVRINDHMAAIATASREQATGISEVNASIRQLDEVTQRNATMAAESNVESGRLSEEAEHLRHLIARFRLQDMQDAAPARRRVA</sequence>
<feature type="coiled-coil region" evidence="5">
    <location>
        <begin position="258"/>
        <end position="289"/>
    </location>
</feature>
<comment type="similarity">
    <text evidence="3">Belongs to the methyl-accepting chemotaxis (MCP) protein family.</text>
</comment>
<dbReference type="EMBL" id="MKIP01000037">
    <property type="protein sequence ID" value="OLP60459.1"/>
    <property type="molecule type" value="Genomic_DNA"/>
</dbReference>
<dbReference type="Gene3D" id="1.10.287.950">
    <property type="entry name" value="Methyl-accepting chemotaxis protein"/>
    <property type="match status" value="1"/>
</dbReference>
<protein>
    <recommendedName>
        <fullName evidence="10">Methyl-accepting chemotaxis protein</fullName>
    </recommendedName>
</protein>